<evidence type="ECO:0000313" key="1">
    <source>
        <dbReference type="EMBL" id="MED6168516.1"/>
    </source>
</evidence>
<protein>
    <submittedName>
        <fullName evidence="1">Uncharacterized protein</fullName>
    </submittedName>
</protein>
<evidence type="ECO:0000313" key="2">
    <source>
        <dbReference type="Proteomes" id="UP001341840"/>
    </source>
</evidence>
<keyword evidence="2" id="KW-1185">Reference proteome</keyword>
<accession>A0ABU6V598</accession>
<dbReference type="EMBL" id="JASCZI010151065">
    <property type="protein sequence ID" value="MED6168516.1"/>
    <property type="molecule type" value="Genomic_DNA"/>
</dbReference>
<proteinExistence type="predicted"/>
<gene>
    <name evidence="1" type="ORF">PIB30_012243</name>
</gene>
<organism evidence="1 2">
    <name type="scientific">Stylosanthes scabra</name>
    <dbReference type="NCBI Taxonomy" id="79078"/>
    <lineage>
        <taxon>Eukaryota</taxon>
        <taxon>Viridiplantae</taxon>
        <taxon>Streptophyta</taxon>
        <taxon>Embryophyta</taxon>
        <taxon>Tracheophyta</taxon>
        <taxon>Spermatophyta</taxon>
        <taxon>Magnoliopsida</taxon>
        <taxon>eudicotyledons</taxon>
        <taxon>Gunneridae</taxon>
        <taxon>Pentapetalae</taxon>
        <taxon>rosids</taxon>
        <taxon>fabids</taxon>
        <taxon>Fabales</taxon>
        <taxon>Fabaceae</taxon>
        <taxon>Papilionoideae</taxon>
        <taxon>50 kb inversion clade</taxon>
        <taxon>dalbergioids sensu lato</taxon>
        <taxon>Dalbergieae</taxon>
        <taxon>Pterocarpus clade</taxon>
        <taxon>Stylosanthes</taxon>
    </lineage>
</organism>
<comment type="caution">
    <text evidence="1">The sequence shown here is derived from an EMBL/GenBank/DDBJ whole genome shotgun (WGS) entry which is preliminary data.</text>
</comment>
<dbReference type="Proteomes" id="UP001341840">
    <property type="component" value="Unassembled WGS sequence"/>
</dbReference>
<name>A0ABU6V598_9FABA</name>
<reference evidence="1 2" key="1">
    <citation type="journal article" date="2023" name="Plants (Basel)">
        <title>Bridging the Gap: Combining Genomics and Transcriptomics Approaches to Understand Stylosanthes scabra, an Orphan Legume from the Brazilian Caatinga.</title>
        <authorList>
            <person name="Ferreira-Neto J.R.C."/>
            <person name="da Silva M.D."/>
            <person name="Binneck E."/>
            <person name="de Melo N.F."/>
            <person name="da Silva R.H."/>
            <person name="de Melo A.L.T.M."/>
            <person name="Pandolfi V."/>
            <person name="Bustamante F.O."/>
            <person name="Brasileiro-Vidal A.C."/>
            <person name="Benko-Iseppon A.M."/>
        </authorList>
    </citation>
    <scope>NUCLEOTIDE SEQUENCE [LARGE SCALE GENOMIC DNA]</scope>
    <source>
        <tissue evidence="1">Leaves</tissue>
    </source>
</reference>
<sequence length="135" mass="13809">MEEGVQAWVQYFSNGGQRVQSTAKVAGDVAPGGGIEGGKVDVDTQSEATVGSILLKAFGPGGQAGVALLGNVLSSRVPNLSLEVHRRPMARVAVGDGQVGASNVAGMAGRADVCNHVEGKGEVNEVVCHGRRWSD</sequence>